<comment type="caution">
    <text evidence="8">The sequence shown here is derived from an EMBL/GenBank/DDBJ whole genome shotgun (WGS) entry which is preliminary data.</text>
</comment>
<dbReference type="eggNOG" id="COG2211">
    <property type="taxonomic scope" value="Bacteria"/>
</dbReference>
<evidence type="ECO:0000256" key="3">
    <source>
        <dbReference type="ARBA" id="ARBA00022475"/>
    </source>
</evidence>
<feature type="transmembrane region" description="Helical" evidence="7">
    <location>
        <begin position="294"/>
        <end position="315"/>
    </location>
</feature>
<gene>
    <name evidence="8" type="ORF">HMPREF0446_00013</name>
</gene>
<evidence type="ECO:0000256" key="5">
    <source>
        <dbReference type="ARBA" id="ARBA00022989"/>
    </source>
</evidence>
<feature type="transmembrane region" description="Helical" evidence="7">
    <location>
        <begin position="389"/>
        <end position="410"/>
    </location>
</feature>
<evidence type="ECO:0000256" key="1">
    <source>
        <dbReference type="ARBA" id="ARBA00004651"/>
    </source>
</evidence>
<evidence type="ECO:0000313" key="9">
    <source>
        <dbReference type="Proteomes" id="UP000002939"/>
    </source>
</evidence>
<organism evidence="8 9">
    <name type="scientific">Granulicatella elegans ATCC 700633</name>
    <dbReference type="NCBI Taxonomy" id="626369"/>
    <lineage>
        <taxon>Bacteria</taxon>
        <taxon>Bacillati</taxon>
        <taxon>Bacillota</taxon>
        <taxon>Bacilli</taxon>
        <taxon>Lactobacillales</taxon>
        <taxon>Carnobacteriaceae</taxon>
        <taxon>Granulicatella</taxon>
    </lineage>
</organism>
<evidence type="ECO:0000313" key="8">
    <source>
        <dbReference type="EMBL" id="EEW93131.1"/>
    </source>
</evidence>
<evidence type="ECO:0000256" key="6">
    <source>
        <dbReference type="ARBA" id="ARBA00023136"/>
    </source>
</evidence>
<dbReference type="Pfam" id="PF07690">
    <property type="entry name" value="MFS_1"/>
    <property type="match status" value="1"/>
</dbReference>
<dbReference type="GO" id="GO:0005886">
    <property type="term" value="C:plasma membrane"/>
    <property type="evidence" value="ECO:0007669"/>
    <property type="project" value="UniProtKB-SubCell"/>
</dbReference>
<dbReference type="InterPro" id="IPR036259">
    <property type="entry name" value="MFS_trans_sf"/>
</dbReference>
<dbReference type="HOGENOM" id="CLU_034180_16_3_9"/>
<evidence type="ECO:0000256" key="7">
    <source>
        <dbReference type="SAM" id="Phobius"/>
    </source>
</evidence>
<dbReference type="Proteomes" id="UP000002939">
    <property type="component" value="Unassembled WGS sequence"/>
</dbReference>
<keyword evidence="6 7" id="KW-0472">Membrane</keyword>
<feature type="transmembrane region" description="Helical" evidence="7">
    <location>
        <begin position="42"/>
        <end position="63"/>
    </location>
</feature>
<dbReference type="SUPFAM" id="SSF103473">
    <property type="entry name" value="MFS general substrate transporter"/>
    <property type="match status" value="1"/>
</dbReference>
<dbReference type="CDD" id="cd06173">
    <property type="entry name" value="MFS_MefA_like"/>
    <property type="match status" value="1"/>
</dbReference>
<keyword evidence="2" id="KW-0813">Transport</keyword>
<proteinExistence type="predicted"/>
<dbReference type="STRING" id="626369.HMPREF0446_00013"/>
<dbReference type="EMBL" id="ACRF02000016">
    <property type="protein sequence ID" value="EEW93131.1"/>
    <property type="molecule type" value="Genomic_DNA"/>
</dbReference>
<dbReference type="OrthoDB" id="9775268at2"/>
<reference evidence="8" key="2">
    <citation type="submission" date="2011-10" db="EMBL/GenBank/DDBJ databases">
        <title>The Genome Sequence of Granulicatella elegans ATCC 700633.</title>
        <authorList>
            <consortium name="The Broad Institute Genome Sequencing Platform"/>
            <consortium name="The Broad Institute Genome Sequencing Center for Infectious Disease"/>
            <person name="Earl A."/>
            <person name="Ward D."/>
            <person name="Feldgarden M."/>
            <person name="Gevers D."/>
            <person name="Sibley C.D."/>
            <person name="Field T.R."/>
            <person name="Grinwis M."/>
            <person name="Eshaghurshan C.S."/>
            <person name="Surette M.G."/>
            <person name="Young S.K."/>
            <person name="Zeng Q."/>
            <person name="Gargeya S."/>
            <person name="Fitzgerald M."/>
            <person name="Haas B."/>
            <person name="Abouelleil A."/>
            <person name="Alvarado L."/>
            <person name="Arachchi H.M."/>
            <person name="Berlin A."/>
            <person name="Brown A."/>
            <person name="Chapman S.B."/>
            <person name="Chen Z."/>
            <person name="Dunbar C."/>
            <person name="Freedman E."/>
            <person name="Gearin G."/>
            <person name="Goldberg J."/>
            <person name="Griggs A."/>
            <person name="Gujja S."/>
            <person name="Heiman D."/>
            <person name="Howarth C."/>
            <person name="Larson L."/>
            <person name="Lui A."/>
            <person name="MacDonald P.J.P."/>
            <person name="Montmayeur A."/>
            <person name="Murphy C."/>
            <person name="Neiman D."/>
            <person name="Pearson M."/>
            <person name="Priest M."/>
            <person name="Roberts A."/>
            <person name="Saif S."/>
            <person name="Shea T."/>
            <person name="Shenoy N."/>
            <person name="Sisk P."/>
            <person name="Stolte C."/>
            <person name="Sykes S."/>
            <person name="Wortman J."/>
            <person name="Nusbaum C."/>
            <person name="Birren B."/>
        </authorList>
    </citation>
    <scope>NUCLEOTIDE SEQUENCE [LARGE SCALE GENOMIC DNA]</scope>
    <source>
        <strain evidence="8">ATCC 700633</strain>
    </source>
</reference>
<dbReference type="AlphaFoldDB" id="D0BJ78"/>
<keyword evidence="9" id="KW-1185">Reference proteome</keyword>
<dbReference type="Gene3D" id="1.20.1250.20">
    <property type="entry name" value="MFS general substrate transporter like domains"/>
    <property type="match status" value="1"/>
</dbReference>
<accession>D0BJ78</accession>
<evidence type="ECO:0008006" key="10">
    <source>
        <dbReference type="Google" id="ProtNLM"/>
    </source>
</evidence>
<feature type="transmembrane region" description="Helical" evidence="7">
    <location>
        <begin position="171"/>
        <end position="188"/>
    </location>
</feature>
<feature type="transmembrane region" description="Helical" evidence="7">
    <location>
        <begin position="12"/>
        <end position="36"/>
    </location>
</feature>
<keyword evidence="3" id="KW-1003">Cell membrane</keyword>
<feature type="transmembrane region" description="Helical" evidence="7">
    <location>
        <begin position="360"/>
        <end position="383"/>
    </location>
</feature>
<keyword evidence="4 7" id="KW-0812">Transmembrane</keyword>
<feature type="transmembrane region" description="Helical" evidence="7">
    <location>
        <begin position="226"/>
        <end position="252"/>
    </location>
</feature>
<reference evidence="8" key="1">
    <citation type="submission" date="2009-09" db="EMBL/GenBank/DDBJ databases">
        <authorList>
            <consortium name="The Broad Institute Genome Sequencing Platform"/>
            <person name="Ward D."/>
            <person name="Feldgarden M."/>
            <person name="Earl A."/>
            <person name="Young S.K."/>
            <person name="Zeng Q."/>
            <person name="Koehrsen M."/>
            <person name="Alvarado L."/>
            <person name="Berlin A."/>
            <person name="Bochicchio J."/>
            <person name="Borenstein D."/>
            <person name="Chapman S.B."/>
            <person name="Chen Z."/>
            <person name="Engels R."/>
            <person name="Freedman E."/>
            <person name="Gellesch M."/>
            <person name="Goldberg J."/>
            <person name="Griggs A."/>
            <person name="Gujja S."/>
            <person name="Heilman E."/>
            <person name="Heiman D."/>
            <person name="Hepburn T."/>
            <person name="Howarth C."/>
            <person name="Jen D."/>
            <person name="Larson L."/>
            <person name="Lewis B."/>
            <person name="Mehta T."/>
            <person name="Park D."/>
            <person name="Pearson M."/>
            <person name="Roberts A."/>
            <person name="Saif S."/>
            <person name="Shea T."/>
            <person name="Shenoy N."/>
            <person name="Sisk P."/>
            <person name="Stolte C."/>
            <person name="Sykes S."/>
            <person name="Thomson T."/>
            <person name="Walk T."/>
            <person name="White J."/>
            <person name="Yandava C."/>
            <person name="Sibley C.D."/>
            <person name="Field T.R."/>
            <person name="Grinwis M."/>
            <person name="Eshaghurshan C.S."/>
            <person name="Surette M.G."/>
            <person name="Haas B."/>
            <person name="Nusbaum C."/>
            <person name="Birren B."/>
        </authorList>
    </citation>
    <scope>NUCLEOTIDE SEQUENCE [LARGE SCALE GENOMIC DNA]</scope>
    <source>
        <strain evidence="8">ATCC 700633</strain>
    </source>
</reference>
<protein>
    <recommendedName>
        <fullName evidence="10">Major facilitator superfamily (MFS) profile domain-containing protein</fullName>
    </recommendedName>
</protein>
<dbReference type="PANTHER" id="PTHR43266:SF2">
    <property type="entry name" value="MAJOR FACILITATOR SUPERFAMILY (MFS) PROFILE DOMAIN-CONTAINING PROTEIN"/>
    <property type="match status" value="1"/>
</dbReference>
<dbReference type="PANTHER" id="PTHR43266">
    <property type="entry name" value="MACROLIDE-EFFLUX PROTEIN"/>
    <property type="match status" value="1"/>
</dbReference>
<dbReference type="GO" id="GO:0022857">
    <property type="term" value="F:transmembrane transporter activity"/>
    <property type="evidence" value="ECO:0007669"/>
    <property type="project" value="InterPro"/>
</dbReference>
<feature type="transmembrane region" description="Helical" evidence="7">
    <location>
        <begin position="327"/>
        <end position="348"/>
    </location>
</feature>
<comment type="subcellular location">
    <subcellularLocation>
        <location evidence="1">Cell membrane</location>
        <topology evidence="1">Multi-pass membrane protein</topology>
    </subcellularLocation>
</comment>
<evidence type="ECO:0000256" key="4">
    <source>
        <dbReference type="ARBA" id="ARBA00022692"/>
    </source>
</evidence>
<keyword evidence="5 7" id="KW-1133">Transmembrane helix</keyword>
<feature type="transmembrane region" description="Helical" evidence="7">
    <location>
        <begin position="264"/>
        <end position="282"/>
    </location>
</feature>
<evidence type="ECO:0000256" key="2">
    <source>
        <dbReference type="ARBA" id="ARBA00022448"/>
    </source>
</evidence>
<dbReference type="InterPro" id="IPR011701">
    <property type="entry name" value="MFS"/>
</dbReference>
<sequence>MDIIFNNANFRKLWFSSTFAGAASNIIQYALSLYVLDKTGSATAFASILSIIIFPRILFSPIAGVWGDRVDRQKGLVYTTLMTVITLLIFGVGTYVTSNLSLVAIYVLVIILELVEVFQSGPMMSVLPAIVEENQLALANTWMQVDNGIVNIITPFVAAFIYSTFSITGSLFISGSILFLTMIGYVFMKIPERKVQKQMDDEQSVVNSFWTDFKEGIKIAFDIPNLIIIVLLALFINFLMSPIFGIVITYFIRVTLEFSNTEFSMFQSFVAVVSMISPLIAYRLIKDSKEPVHLLLKYTGGFVVGLFVVMCGTMARDIFSMNQRMSLAGILVGFILVSVLATYINIQLSTLGAKMVPEEYLGRIGTTMGMLATISVPIGQLVFGIILDNFNATVCLIVSIVGLVVFLIVANRMYQDSSQEGENAI</sequence>
<name>D0BJ78_9LACT</name>
<dbReference type="RefSeq" id="WP_006702286.1">
    <property type="nucleotide sequence ID" value="NZ_KI391971.1"/>
</dbReference>